<feature type="transmembrane region" description="Helical" evidence="13">
    <location>
        <begin position="175"/>
        <end position="193"/>
    </location>
</feature>
<sequence>MAADILRTSSFPIAKFVRAIQHYDFRPYLPTTVLFLTKAEAYKFPMNTNEIGVDVFKWLTIATTIMLRVSLLPDFRRMYKNKSTGEMSVMPCLLLFTNCYAVMFYALAIDNIVPLFAISILGIVTGVFFNYFFYQWAVDKRFVVCAFIGSFTVCVLVTVYSVLALHGCTGQSQASVGTTLGFITIGTTIGLYVSPMATIAKVIRTKTASSMPFTMGVVNVFNSFCWGTYAVLIDNMFILGPNTVGFILGCIQLILTYIYRPKNPFSIEDAEDKGSFSVAFFSPDQKVGPCFDFGTGGESNGE</sequence>
<evidence type="ECO:0000313" key="14">
    <source>
        <dbReference type="EMBL" id="ETL47358.1"/>
    </source>
</evidence>
<feature type="transmembrane region" description="Helical" evidence="13">
    <location>
        <begin position="142"/>
        <end position="163"/>
    </location>
</feature>
<feature type="transmembrane region" description="Helical" evidence="13">
    <location>
        <begin position="213"/>
        <end position="232"/>
    </location>
</feature>
<keyword evidence="7" id="KW-0762">Sugar transport</keyword>
<name>W2JNZ5_PHYNI</name>
<dbReference type="AlphaFoldDB" id="W2JNZ5"/>
<evidence type="ECO:0000256" key="8">
    <source>
        <dbReference type="ARBA" id="ARBA00022692"/>
    </source>
</evidence>
<dbReference type="FunFam" id="1.20.1280.290:FF:000007">
    <property type="entry name" value="Bidirectional sugar transporter SWEET7"/>
    <property type="match status" value="1"/>
</dbReference>
<evidence type="ECO:0000313" key="15">
    <source>
        <dbReference type="Proteomes" id="UP000053864"/>
    </source>
</evidence>
<reference evidence="14 15" key="1">
    <citation type="submission" date="2013-11" db="EMBL/GenBank/DDBJ databases">
        <title>The Genome Sequence of Phytophthora parasitica CJ05E6.</title>
        <authorList>
            <consortium name="The Broad Institute Genomics Platform"/>
            <person name="Russ C."/>
            <person name="Tyler B."/>
            <person name="Panabieres F."/>
            <person name="Shan W."/>
            <person name="Tripathy S."/>
            <person name="Grunwald N."/>
            <person name="Machado M."/>
            <person name="Johnson C.S."/>
            <person name="Arredondo F."/>
            <person name="Hong C."/>
            <person name="Coffey M."/>
            <person name="Young S.K."/>
            <person name="Zeng Q."/>
            <person name="Gargeya S."/>
            <person name="Fitzgerald M."/>
            <person name="Abouelleil A."/>
            <person name="Alvarado L."/>
            <person name="Chapman S.B."/>
            <person name="Gainer-Dewar J."/>
            <person name="Goldberg J."/>
            <person name="Griggs A."/>
            <person name="Gujja S."/>
            <person name="Hansen M."/>
            <person name="Howarth C."/>
            <person name="Imamovic A."/>
            <person name="Ireland A."/>
            <person name="Larimer J."/>
            <person name="McCowan C."/>
            <person name="Murphy C."/>
            <person name="Pearson M."/>
            <person name="Poon T.W."/>
            <person name="Priest M."/>
            <person name="Roberts A."/>
            <person name="Saif S."/>
            <person name="Shea T."/>
            <person name="Sykes S."/>
            <person name="Wortman J."/>
            <person name="Nusbaum C."/>
            <person name="Birren B."/>
        </authorList>
    </citation>
    <scope>NUCLEOTIDE SEQUENCE [LARGE SCALE GENOMIC DNA]</scope>
    <source>
        <strain evidence="14 15">CJ05E6</strain>
    </source>
</reference>
<feature type="transmembrane region" description="Helical" evidence="13">
    <location>
        <begin position="87"/>
        <end position="106"/>
    </location>
</feature>
<proteinExistence type="inferred from homology"/>
<organism evidence="14 15">
    <name type="scientific">Phytophthora nicotianae</name>
    <name type="common">Potato buckeye rot agent</name>
    <name type="synonym">Phytophthora parasitica</name>
    <dbReference type="NCBI Taxonomy" id="4792"/>
    <lineage>
        <taxon>Eukaryota</taxon>
        <taxon>Sar</taxon>
        <taxon>Stramenopiles</taxon>
        <taxon>Oomycota</taxon>
        <taxon>Peronosporomycetes</taxon>
        <taxon>Peronosporales</taxon>
        <taxon>Peronosporaceae</taxon>
        <taxon>Phytophthora</taxon>
    </lineage>
</organism>
<dbReference type="GO" id="GO:0051119">
    <property type="term" value="F:sugar transmembrane transporter activity"/>
    <property type="evidence" value="ECO:0007669"/>
    <property type="project" value="InterPro"/>
</dbReference>
<keyword evidence="8 13" id="KW-0812">Transmembrane</keyword>
<evidence type="ECO:0000256" key="3">
    <source>
        <dbReference type="ARBA" id="ARBA00007809"/>
    </source>
</evidence>
<evidence type="ECO:0000256" key="13">
    <source>
        <dbReference type="SAM" id="Phobius"/>
    </source>
</evidence>
<dbReference type="Pfam" id="PF03083">
    <property type="entry name" value="MtN3_slv"/>
    <property type="match status" value="2"/>
</dbReference>
<dbReference type="PANTHER" id="PTHR10791">
    <property type="entry name" value="RAG1-ACTIVATING PROTEIN 1"/>
    <property type="match status" value="1"/>
</dbReference>
<evidence type="ECO:0000256" key="2">
    <source>
        <dbReference type="ARBA" id="ARBA00004653"/>
    </source>
</evidence>
<feature type="transmembrane region" description="Helical" evidence="13">
    <location>
        <begin position="238"/>
        <end position="259"/>
    </location>
</feature>
<keyword evidence="10 13" id="KW-1133">Transmembrane helix</keyword>
<comment type="subcellular location">
    <subcellularLocation>
        <location evidence="1">Cell membrane</location>
        <topology evidence="1">Multi-pass membrane protein</topology>
    </subcellularLocation>
    <subcellularLocation>
        <location evidence="2">Golgi apparatus membrane</location>
        <topology evidence="2">Multi-pass membrane protein</topology>
    </subcellularLocation>
</comment>
<evidence type="ECO:0000256" key="5">
    <source>
        <dbReference type="ARBA" id="ARBA00022448"/>
    </source>
</evidence>
<keyword evidence="12 13" id="KW-0472">Membrane</keyword>
<accession>W2JNZ5</accession>
<dbReference type="VEuPathDB" id="FungiDB:PPTG_07711"/>
<keyword evidence="5" id="KW-0813">Transport</keyword>
<evidence type="ECO:0000256" key="9">
    <source>
        <dbReference type="ARBA" id="ARBA00022737"/>
    </source>
</evidence>
<evidence type="ECO:0000256" key="10">
    <source>
        <dbReference type="ARBA" id="ARBA00022989"/>
    </source>
</evidence>
<dbReference type="PANTHER" id="PTHR10791:SF30">
    <property type="entry name" value="SUGAR TRANSPORTER SWEET1"/>
    <property type="match status" value="1"/>
</dbReference>
<comment type="similarity">
    <text evidence="3">Belongs to the SWEET sugar transporter family.</text>
</comment>
<evidence type="ECO:0000256" key="4">
    <source>
        <dbReference type="ARBA" id="ARBA00021741"/>
    </source>
</evidence>
<dbReference type="InterPro" id="IPR047664">
    <property type="entry name" value="SWEET"/>
</dbReference>
<dbReference type="FunFam" id="1.20.1280.290:FF:000004">
    <property type="entry name" value="Sugar transporter SWEET"/>
    <property type="match status" value="1"/>
</dbReference>
<protein>
    <recommendedName>
        <fullName evidence="4">Sugar transporter SWEET1</fullName>
    </recommendedName>
</protein>
<evidence type="ECO:0000256" key="7">
    <source>
        <dbReference type="ARBA" id="ARBA00022597"/>
    </source>
</evidence>
<evidence type="ECO:0000256" key="6">
    <source>
        <dbReference type="ARBA" id="ARBA00022475"/>
    </source>
</evidence>
<evidence type="ECO:0000256" key="12">
    <source>
        <dbReference type="ARBA" id="ARBA00023136"/>
    </source>
</evidence>
<evidence type="ECO:0000256" key="11">
    <source>
        <dbReference type="ARBA" id="ARBA00023034"/>
    </source>
</evidence>
<keyword evidence="9" id="KW-0677">Repeat</keyword>
<dbReference type="GO" id="GO:0000139">
    <property type="term" value="C:Golgi membrane"/>
    <property type="evidence" value="ECO:0007669"/>
    <property type="project" value="UniProtKB-SubCell"/>
</dbReference>
<gene>
    <name evidence="14" type="ORF">L916_02895</name>
</gene>
<dbReference type="InterPro" id="IPR004316">
    <property type="entry name" value="SWEET_rpt"/>
</dbReference>
<feature type="transmembrane region" description="Helical" evidence="13">
    <location>
        <begin position="112"/>
        <end position="133"/>
    </location>
</feature>
<dbReference type="Proteomes" id="UP000053864">
    <property type="component" value="Unassembled WGS sequence"/>
</dbReference>
<keyword evidence="6" id="KW-1003">Cell membrane</keyword>
<evidence type="ECO:0000256" key="1">
    <source>
        <dbReference type="ARBA" id="ARBA00004651"/>
    </source>
</evidence>
<dbReference type="EMBL" id="KI671273">
    <property type="protein sequence ID" value="ETL47358.1"/>
    <property type="molecule type" value="Genomic_DNA"/>
</dbReference>
<keyword evidence="11" id="KW-0333">Golgi apparatus</keyword>
<dbReference type="GO" id="GO:0005886">
    <property type="term" value="C:plasma membrane"/>
    <property type="evidence" value="ECO:0007669"/>
    <property type="project" value="UniProtKB-SubCell"/>
</dbReference>
<dbReference type="Gene3D" id="1.20.1280.290">
    <property type="match status" value="2"/>
</dbReference>